<keyword evidence="2" id="KW-1185">Reference proteome</keyword>
<sequence>MKLVAFVLHVSNEKNHCQQYIYETYLKHFDVVDAVMCRNNECLAVCVSPRRPNCVPQSFYRFRKFISKEKEDDCDLRIIDIDCYSNLESLVTTIHEIMLNFNP</sequence>
<evidence type="ECO:0000313" key="2">
    <source>
        <dbReference type="Proteomes" id="UP000201917"/>
    </source>
</evidence>
<dbReference type="EMBL" id="KJ676450">
    <property type="protein sequence ID" value="AIU41342.1"/>
    <property type="molecule type" value="Genomic_DNA"/>
</dbReference>
<accession>A0A097P934</accession>
<dbReference type="GeneID" id="26382558"/>
<name>A0A097P934_9ABAC</name>
<dbReference type="Pfam" id="PF07785">
    <property type="entry name" value="DUF1623"/>
    <property type="match status" value="1"/>
</dbReference>
<dbReference type="InterPro" id="IPR012428">
    <property type="entry name" value="AcMNPV_Orf117"/>
</dbReference>
<reference evidence="1 2" key="1">
    <citation type="journal article" date="2014" name="PLoS ONE">
        <title>Genomic Sequencing and Analysis of Sucra jujuba Nucleopolyhedrovirus.</title>
        <authorList>
            <person name="Liu X."/>
            <person name="Yin F."/>
            <person name="Zhu Z."/>
            <person name="Hou D."/>
            <person name="Wang J."/>
            <person name="Zhang L."/>
            <person name="Wang M."/>
            <person name="Wang H."/>
            <person name="Hu Z."/>
            <person name="Deng F."/>
        </authorList>
    </citation>
    <scope>NUCLEOTIDE SEQUENCE [LARGE SCALE GENOMIC DNA]</scope>
    <source>
        <strain evidence="1">473</strain>
    </source>
</reference>
<dbReference type="OrthoDB" id="20453at10239"/>
<evidence type="ECO:0000313" key="1">
    <source>
        <dbReference type="EMBL" id="AIU41342.1"/>
    </source>
</evidence>
<dbReference type="KEGG" id="vg:26382558"/>
<organism evidence="1 2">
    <name type="scientific">Sucra jujuba nucleopolyhedrovirus</name>
    <dbReference type="NCBI Taxonomy" id="1563660"/>
    <lineage>
        <taxon>Viruses</taxon>
        <taxon>Viruses incertae sedis</taxon>
        <taxon>Naldaviricetes</taxon>
        <taxon>Lefavirales</taxon>
        <taxon>Baculoviridae</taxon>
        <taxon>Alphabaculovirus</taxon>
        <taxon>Alphabaculovirus sujujubae</taxon>
    </lineage>
</organism>
<protein>
    <submittedName>
        <fullName evidence="1">Ac117</fullName>
    </submittedName>
</protein>
<dbReference type="Proteomes" id="UP000201917">
    <property type="component" value="Segment"/>
</dbReference>
<dbReference type="RefSeq" id="YP_009186794.1">
    <property type="nucleotide sequence ID" value="NC_028636.1"/>
</dbReference>
<proteinExistence type="predicted"/>